<accession>J0NID7</accession>
<gene>
    <name evidence="2" type="ORF">HMPREF1318_1077</name>
</gene>
<dbReference type="EMBL" id="AKFT01000040">
    <property type="protein sequence ID" value="EJF46869.1"/>
    <property type="molecule type" value="Genomic_DNA"/>
</dbReference>
<sequence>MEPPANGKPESANEPTEPTESAEPTESTGTGADSSVIESASEAPA</sequence>
<organism evidence="2 3">
    <name type="scientific">Actinomyces massiliensis F0489</name>
    <dbReference type="NCBI Taxonomy" id="1125718"/>
    <lineage>
        <taxon>Bacteria</taxon>
        <taxon>Bacillati</taxon>
        <taxon>Actinomycetota</taxon>
        <taxon>Actinomycetes</taxon>
        <taxon>Actinomycetales</taxon>
        <taxon>Actinomycetaceae</taxon>
        <taxon>Actinomyces</taxon>
    </lineage>
</organism>
<comment type="caution">
    <text evidence="2">The sequence shown here is derived from an EMBL/GenBank/DDBJ whole genome shotgun (WGS) entry which is preliminary data.</text>
</comment>
<evidence type="ECO:0000256" key="1">
    <source>
        <dbReference type="SAM" id="MobiDB-lite"/>
    </source>
</evidence>
<protein>
    <submittedName>
        <fullName evidence="2">Uncharacterized protein</fullName>
    </submittedName>
</protein>
<feature type="region of interest" description="Disordered" evidence="1">
    <location>
        <begin position="1"/>
        <end position="45"/>
    </location>
</feature>
<evidence type="ECO:0000313" key="2">
    <source>
        <dbReference type="EMBL" id="EJF46869.1"/>
    </source>
</evidence>
<dbReference type="Proteomes" id="UP000002941">
    <property type="component" value="Unassembled WGS sequence"/>
</dbReference>
<feature type="compositionally biased region" description="Low complexity" evidence="1">
    <location>
        <begin position="14"/>
        <end position="31"/>
    </location>
</feature>
<proteinExistence type="predicted"/>
<reference evidence="2 3" key="1">
    <citation type="submission" date="2012-05" db="EMBL/GenBank/DDBJ databases">
        <authorList>
            <person name="Harkins D.M."/>
            <person name="Madupu R."/>
            <person name="Durkin A.S."/>
            <person name="Torralba M."/>
            <person name="Methe B."/>
            <person name="Sutton G.G."/>
            <person name="Nelson K.E."/>
        </authorList>
    </citation>
    <scope>NUCLEOTIDE SEQUENCE [LARGE SCALE GENOMIC DNA]</scope>
    <source>
        <strain evidence="2 3">F0489</strain>
    </source>
</reference>
<evidence type="ECO:0000313" key="3">
    <source>
        <dbReference type="Proteomes" id="UP000002941"/>
    </source>
</evidence>
<name>J0NID7_9ACTO</name>
<keyword evidence="3" id="KW-1185">Reference proteome</keyword>
<dbReference type="AlphaFoldDB" id="J0NID7"/>
<feature type="non-terminal residue" evidence="2">
    <location>
        <position position="45"/>
    </location>
</feature>